<dbReference type="InterPro" id="IPR005748">
    <property type="entry name" value="DNA_mismatch_repair_MutS"/>
</dbReference>
<dbReference type="HAMAP" id="MF_00096">
    <property type="entry name" value="MutS"/>
    <property type="match status" value="1"/>
</dbReference>
<keyword evidence="5 9" id="KW-0067">ATP-binding</keyword>
<dbReference type="KEGG" id="ccos:Pan44_54910"/>
<dbReference type="InterPro" id="IPR036678">
    <property type="entry name" value="MutS_con_dom_sf"/>
</dbReference>
<sequence>MMQRYLEVKKETPGTILLFRMGDFYELFHEDAEIAARVLGLTLTSRDKTSSNPVPMAGFPFHALDGYLKKLVAAGHRAAICDQVEDPKTAKGMVRREVTRIITPGTLTEDSLLDPKRSNFLAAIFPEKERVGLAWLELSTGRFQCAEVSLVAQSRKNAKPFAALRTGPTGPRLEALFDELARLQPAELLVSEDWRIDPVVVALGTIPDLVLTERAPWSFVPARCVDVLKNHFKTATLEGFDLEDDSPAVFAAGALLDYAREMQRTGVDHVMKLEPHRRGSNLLIDDATRRSLELTRTLRDTRRDGSLLAVIDETVTPMGARLLADWLSNPLTDVPAINARLDAVAEIAADRSFAGDVQSLLKEAYDLERLTARVATLRASPRDLSSLARTLALLPRLKARLAGRHCAKLRSLEGNLDLCAEVRRDIEAAVVDEAPLNVAEGGVIRPGFNAQLDEFRDLSNGGKQWIADYQRQEIERTGITSLKVGFNKVFGYYLEVTAANAAKVPPEYVRKQTLKNQERYITPPLKEYEDKVLRAEERALALEQEIFSRLRERVSQECRRLQQTAEVLAQSDVLTGLAVLAVRSNYCRPQVVADPVLDIREGRHPVLDRVKLSGEFVPNDVRLGRTGDVASPDLSTAPHILLITGPNMAGKSTYIRQTALLTVMAQMGSFVPARSAVIGVADRVFARVGASDELSRGQSTFMVEMTETARILNSATERSLVILDEIGRGTSTYDGVSLAWAITEFLHDEVGCRTLFATHYHELTELQTTLAGLANANVAVREQNGDLVFLHRIVPGAADRSYGIQVARLAGVPRDVIDRADVILKTLEADHHKETGELTIPARKPRRKIHALQMNLFDADNHPVMSGLRDLDPAAMTPDQALDELTRLKSKAREVAG</sequence>
<dbReference type="Proteomes" id="UP000315700">
    <property type="component" value="Chromosome"/>
</dbReference>
<dbReference type="Pfam" id="PF05190">
    <property type="entry name" value="MutS_IV"/>
    <property type="match status" value="1"/>
</dbReference>
<dbReference type="InterPro" id="IPR016151">
    <property type="entry name" value="DNA_mismatch_repair_MutS_N"/>
</dbReference>
<dbReference type="Gene3D" id="3.30.420.110">
    <property type="entry name" value="MutS, connector domain"/>
    <property type="match status" value="1"/>
</dbReference>
<dbReference type="PANTHER" id="PTHR11361:SF34">
    <property type="entry name" value="DNA MISMATCH REPAIR PROTEIN MSH1, MITOCHONDRIAL"/>
    <property type="match status" value="1"/>
</dbReference>
<dbReference type="InterPro" id="IPR007696">
    <property type="entry name" value="DNA_mismatch_repair_MutS_core"/>
</dbReference>
<dbReference type="InterPro" id="IPR007695">
    <property type="entry name" value="DNA_mismatch_repair_MutS-lik_N"/>
</dbReference>
<organism evidence="13 14">
    <name type="scientific">Caulifigura coniformis</name>
    <dbReference type="NCBI Taxonomy" id="2527983"/>
    <lineage>
        <taxon>Bacteria</taxon>
        <taxon>Pseudomonadati</taxon>
        <taxon>Planctomycetota</taxon>
        <taxon>Planctomycetia</taxon>
        <taxon>Planctomycetales</taxon>
        <taxon>Planctomycetaceae</taxon>
        <taxon>Caulifigura</taxon>
    </lineage>
</organism>
<dbReference type="NCBIfam" id="TIGR01070">
    <property type="entry name" value="mutS1"/>
    <property type="match status" value="1"/>
</dbReference>
<evidence type="ECO:0000313" key="13">
    <source>
        <dbReference type="EMBL" id="QDT57422.1"/>
    </source>
</evidence>
<dbReference type="GO" id="GO:0003684">
    <property type="term" value="F:damaged DNA binding"/>
    <property type="evidence" value="ECO:0007669"/>
    <property type="project" value="UniProtKB-UniRule"/>
</dbReference>
<dbReference type="SUPFAM" id="SSF53150">
    <property type="entry name" value="DNA repair protein MutS, domain II"/>
    <property type="match status" value="1"/>
</dbReference>
<dbReference type="InterPro" id="IPR000432">
    <property type="entry name" value="DNA_mismatch_repair_MutS_C"/>
</dbReference>
<keyword evidence="3 9" id="KW-0547">Nucleotide-binding</keyword>
<dbReference type="Gene3D" id="3.40.50.300">
    <property type="entry name" value="P-loop containing nucleotide triphosphate hydrolases"/>
    <property type="match status" value="1"/>
</dbReference>
<evidence type="ECO:0000256" key="2">
    <source>
        <dbReference type="ARBA" id="ARBA00021982"/>
    </source>
</evidence>
<dbReference type="GO" id="GO:0030983">
    <property type="term" value="F:mismatched DNA binding"/>
    <property type="evidence" value="ECO:0007669"/>
    <property type="project" value="InterPro"/>
</dbReference>
<proteinExistence type="inferred from homology"/>
<evidence type="ECO:0000256" key="8">
    <source>
        <dbReference type="ARBA" id="ARBA00024647"/>
    </source>
</evidence>
<evidence type="ECO:0000259" key="12">
    <source>
        <dbReference type="PROSITE" id="PS00486"/>
    </source>
</evidence>
<dbReference type="FunFam" id="3.40.1170.10:FF:000001">
    <property type="entry name" value="DNA mismatch repair protein MutS"/>
    <property type="match status" value="1"/>
</dbReference>
<protein>
    <recommendedName>
        <fullName evidence="2 9">DNA mismatch repair protein MutS</fullName>
    </recommendedName>
</protein>
<evidence type="ECO:0000256" key="5">
    <source>
        <dbReference type="ARBA" id="ARBA00022840"/>
    </source>
</evidence>
<comment type="function">
    <text evidence="8 9">This protein is involved in the repair of mismatches in DNA. It is possible that it carries out the mismatch recognition step. This protein has a weak ATPase activity.</text>
</comment>
<dbReference type="Pfam" id="PF05188">
    <property type="entry name" value="MutS_II"/>
    <property type="match status" value="1"/>
</dbReference>
<comment type="similarity">
    <text evidence="1 9 10">Belongs to the DNA mismatch repair MutS family.</text>
</comment>
<dbReference type="InterPro" id="IPR027417">
    <property type="entry name" value="P-loop_NTPase"/>
</dbReference>
<dbReference type="PIRSF" id="PIRSF037677">
    <property type="entry name" value="DNA_mis_repair_Msh6"/>
    <property type="match status" value="1"/>
</dbReference>
<keyword evidence="6 9" id="KW-0238">DNA-binding</keyword>
<dbReference type="GO" id="GO:0005829">
    <property type="term" value="C:cytosol"/>
    <property type="evidence" value="ECO:0007669"/>
    <property type="project" value="TreeGrafter"/>
</dbReference>
<dbReference type="FunFam" id="3.40.50.300:FF:000870">
    <property type="entry name" value="MutS protein homolog 4"/>
    <property type="match status" value="1"/>
</dbReference>
<dbReference type="GO" id="GO:0005524">
    <property type="term" value="F:ATP binding"/>
    <property type="evidence" value="ECO:0007669"/>
    <property type="project" value="UniProtKB-UniRule"/>
</dbReference>
<dbReference type="GO" id="GO:0140664">
    <property type="term" value="F:ATP-dependent DNA damage sensor activity"/>
    <property type="evidence" value="ECO:0007669"/>
    <property type="project" value="InterPro"/>
</dbReference>
<dbReference type="Gene3D" id="3.40.1170.10">
    <property type="entry name" value="DNA repair protein MutS, domain I"/>
    <property type="match status" value="1"/>
</dbReference>
<dbReference type="SMART" id="SM00534">
    <property type="entry name" value="MUTSac"/>
    <property type="match status" value="1"/>
</dbReference>
<evidence type="ECO:0000256" key="6">
    <source>
        <dbReference type="ARBA" id="ARBA00023125"/>
    </source>
</evidence>
<dbReference type="PROSITE" id="PS00486">
    <property type="entry name" value="DNA_MISMATCH_REPAIR_2"/>
    <property type="match status" value="1"/>
</dbReference>
<keyword evidence="11" id="KW-0175">Coiled coil</keyword>
<dbReference type="InterPro" id="IPR045076">
    <property type="entry name" value="MutS"/>
</dbReference>
<name>A0A517SMR8_9PLAN</name>
<dbReference type="Pfam" id="PF01624">
    <property type="entry name" value="MutS_I"/>
    <property type="match status" value="1"/>
</dbReference>
<dbReference type="FunFam" id="1.10.1420.10:FF:000001">
    <property type="entry name" value="DNA mismatch repair protein MutS"/>
    <property type="match status" value="1"/>
</dbReference>
<evidence type="ECO:0000256" key="11">
    <source>
        <dbReference type="SAM" id="Coils"/>
    </source>
</evidence>
<dbReference type="InterPro" id="IPR036187">
    <property type="entry name" value="DNA_mismatch_repair_MutS_sf"/>
</dbReference>
<keyword evidence="4 9" id="KW-0227">DNA damage</keyword>
<evidence type="ECO:0000256" key="4">
    <source>
        <dbReference type="ARBA" id="ARBA00022763"/>
    </source>
</evidence>
<dbReference type="Gene3D" id="1.10.1420.10">
    <property type="match status" value="2"/>
</dbReference>
<feature type="coiled-coil region" evidence="11">
    <location>
        <begin position="525"/>
        <end position="571"/>
    </location>
</feature>
<feature type="domain" description="DNA mismatch repair proteins mutS family" evidence="12">
    <location>
        <begin position="719"/>
        <end position="735"/>
    </location>
</feature>
<dbReference type="FunCoup" id="A0A517SMR8">
    <property type="interactions" value="457"/>
</dbReference>
<dbReference type="PANTHER" id="PTHR11361">
    <property type="entry name" value="DNA MISMATCH REPAIR PROTEIN MUTS FAMILY MEMBER"/>
    <property type="match status" value="1"/>
</dbReference>
<evidence type="ECO:0000256" key="9">
    <source>
        <dbReference type="HAMAP-Rule" id="MF_00096"/>
    </source>
</evidence>
<keyword evidence="7 9" id="KW-0234">DNA repair</keyword>
<dbReference type="CDD" id="cd03284">
    <property type="entry name" value="ABC_MutS1"/>
    <property type="match status" value="1"/>
</dbReference>
<keyword evidence="14" id="KW-1185">Reference proteome</keyword>
<dbReference type="InParanoid" id="A0A517SMR8"/>
<dbReference type="SUPFAM" id="SSF52540">
    <property type="entry name" value="P-loop containing nucleoside triphosphate hydrolases"/>
    <property type="match status" value="1"/>
</dbReference>
<dbReference type="EMBL" id="CP036271">
    <property type="protein sequence ID" value="QDT57422.1"/>
    <property type="molecule type" value="Genomic_DNA"/>
</dbReference>
<dbReference type="NCBIfam" id="NF003810">
    <property type="entry name" value="PRK05399.1"/>
    <property type="match status" value="1"/>
</dbReference>
<dbReference type="InterPro" id="IPR017261">
    <property type="entry name" value="DNA_mismatch_repair_MutS/MSH"/>
</dbReference>
<evidence type="ECO:0000256" key="10">
    <source>
        <dbReference type="RuleBase" id="RU003756"/>
    </source>
</evidence>
<reference evidence="13 14" key="1">
    <citation type="submission" date="2019-02" db="EMBL/GenBank/DDBJ databases">
        <title>Deep-cultivation of Planctomycetes and their phenomic and genomic characterization uncovers novel biology.</title>
        <authorList>
            <person name="Wiegand S."/>
            <person name="Jogler M."/>
            <person name="Boedeker C."/>
            <person name="Pinto D."/>
            <person name="Vollmers J."/>
            <person name="Rivas-Marin E."/>
            <person name="Kohn T."/>
            <person name="Peeters S.H."/>
            <person name="Heuer A."/>
            <person name="Rast P."/>
            <person name="Oberbeckmann S."/>
            <person name="Bunk B."/>
            <person name="Jeske O."/>
            <person name="Meyerdierks A."/>
            <person name="Storesund J.E."/>
            <person name="Kallscheuer N."/>
            <person name="Luecker S."/>
            <person name="Lage O.M."/>
            <person name="Pohl T."/>
            <person name="Merkel B.J."/>
            <person name="Hornburger P."/>
            <person name="Mueller R.-W."/>
            <person name="Bruemmer F."/>
            <person name="Labrenz M."/>
            <person name="Spormann A.M."/>
            <person name="Op den Camp H."/>
            <person name="Overmann J."/>
            <person name="Amann R."/>
            <person name="Jetten M.S.M."/>
            <person name="Mascher T."/>
            <person name="Medema M.H."/>
            <person name="Devos D.P."/>
            <person name="Kaster A.-K."/>
            <person name="Ovreas L."/>
            <person name="Rohde M."/>
            <person name="Galperin M.Y."/>
            <person name="Jogler C."/>
        </authorList>
    </citation>
    <scope>NUCLEOTIDE SEQUENCE [LARGE SCALE GENOMIC DNA]</scope>
    <source>
        <strain evidence="13 14">Pan44</strain>
    </source>
</reference>
<feature type="binding site" evidence="9">
    <location>
        <begin position="645"/>
        <end position="652"/>
    </location>
    <ligand>
        <name>ATP</name>
        <dbReference type="ChEBI" id="CHEBI:30616"/>
    </ligand>
</feature>
<dbReference type="AlphaFoldDB" id="A0A517SMR8"/>
<evidence type="ECO:0000313" key="14">
    <source>
        <dbReference type="Proteomes" id="UP000315700"/>
    </source>
</evidence>
<accession>A0A517SMR8</accession>
<dbReference type="Pfam" id="PF05192">
    <property type="entry name" value="MutS_III"/>
    <property type="match status" value="1"/>
</dbReference>
<dbReference type="InterPro" id="IPR007860">
    <property type="entry name" value="DNA_mmatch_repair_MutS_con_dom"/>
</dbReference>
<evidence type="ECO:0000256" key="1">
    <source>
        <dbReference type="ARBA" id="ARBA00006271"/>
    </source>
</evidence>
<dbReference type="InterPro" id="IPR007861">
    <property type="entry name" value="DNA_mismatch_repair_MutS_clamp"/>
</dbReference>
<dbReference type="Pfam" id="PF00488">
    <property type="entry name" value="MutS_V"/>
    <property type="match status" value="1"/>
</dbReference>
<evidence type="ECO:0000256" key="3">
    <source>
        <dbReference type="ARBA" id="ARBA00022741"/>
    </source>
</evidence>
<dbReference type="SUPFAM" id="SSF55271">
    <property type="entry name" value="DNA repair protein MutS, domain I"/>
    <property type="match status" value="1"/>
</dbReference>
<dbReference type="SUPFAM" id="SSF48334">
    <property type="entry name" value="DNA repair protein MutS, domain III"/>
    <property type="match status" value="1"/>
</dbReference>
<gene>
    <name evidence="9 13" type="primary">mutS</name>
    <name evidence="13" type="ORF">Pan44_54910</name>
</gene>
<dbReference type="SMART" id="SM00533">
    <property type="entry name" value="MUTSd"/>
    <property type="match status" value="1"/>
</dbReference>
<dbReference type="GO" id="GO:0006298">
    <property type="term" value="P:mismatch repair"/>
    <property type="evidence" value="ECO:0007669"/>
    <property type="project" value="UniProtKB-UniRule"/>
</dbReference>
<evidence type="ECO:0000256" key="7">
    <source>
        <dbReference type="ARBA" id="ARBA00023204"/>
    </source>
</evidence>